<evidence type="ECO:0000256" key="2">
    <source>
        <dbReference type="SAM" id="Phobius"/>
    </source>
</evidence>
<gene>
    <name evidence="3" type="ORF">CUR178_06245</name>
</gene>
<sequence length="207" mass="22688">MSCEPKKPRSGGAPAAATAEAIQSPSRNNRLPYRRPLIVFFPVAILFVLFNYLAFGVEVDDEGESLVLPAYVQGVAMQRDAVRKAVAAGQALAQPVPFNAFLFFEESVMGTLLQVCRFFCRSIFGIRTVCTLAWLIHFFELGVCFRICCSCNASFPVMLLYMSCTCVGGFAQLSPLIKARDTWVRELRATAAGVAAVTAEPKSKKTR</sequence>
<dbReference type="AlphaFoldDB" id="A0A836GDW4"/>
<evidence type="ECO:0000313" key="4">
    <source>
        <dbReference type="Proteomes" id="UP000674179"/>
    </source>
</evidence>
<keyword evidence="2" id="KW-1133">Transmembrane helix</keyword>
<organism evidence="3 4">
    <name type="scientific">Leishmania enriettii</name>
    <dbReference type="NCBI Taxonomy" id="5663"/>
    <lineage>
        <taxon>Eukaryota</taxon>
        <taxon>Discoba</taxon>
        <taxon>Euglenozoa</taxon>
        <taxon>Kinetoplastea</taxon>
        <taxon>Metakinetoplastina</taxon>
        <taxon>Trypanosomatida</taxon>
        <taxon>Trypanosomatidae</taxon>
        <taxon>Leishmaniinae</taxon>
        <taxon>Leishmania</taxon>
    </lineage>
</organism>
<keyword evidence="4" id="KW-1185">Reference proteome</keyword>
<dbReference type="RefSeq" id="XP_067693339.1">
    <property type="nucleotide sequence ID" value="XM_067837918.1"/>
</dbReference>
<dbReference type="EMBL" id="JAFHKP010000021">
    <property type="protein sequence ID" value="KAG5480192.1"/>
    <property type="molecule type" value="Genomic_DNA"/>
</dbReference>
<reference evidence="3 4" key="1">
    <citation type="submission" date="2021-02" db="EMBL/GenBank/DDBJ databases">
        <title>Leishmania (Mundinia) enrietti genome sequencing and assembly.</title>
        <authorList>
            <person name="Almutairi H."/>
            <person name="Gatherer D."/>
        </authorList>
    </citation>
    <scope>NUCLEOTIDE SEQUENCE [LARGE SCALE GENOMIC DNA]</scope>
    <source>
        <strain evidence="3">CUR178</strain>
    </source>
</reference>
<accession>A0A836GDW4</accession>
<feature type="transmembrane region" description="Helical" evidence="2">
    <location>
        <begin position="37"/>
        <end position="55"/>
    </location>
</feature>
<protein>
    <submittedName>
        <fullName evidence="3">Uncharacterized protein</fullName>
    </submittedName>
</protein>
<comment type="caution">
    <text evidence="3">The sequence shown here is derived from an EMBL/GenBank/DDBJ whole genome shotgun (WGS) entry which is preliminary data.</text>
</comment>
<keyword evidence="2" id="KW-0472">Membrane</keyword>
<evidence type="ECO:0000313" key="3">
    <source>
        <dbReference type="EMBL" id="KAG5480192.1"/>
    </source>
</evidence>
<evidence type="ECO:0000256" key="1">
    <source>
        <dbReference type="SAM" id="MobiDB-lite"/>
    </source>
</evidence>
<dbReference type="Proteomes" id="UP000674179">
    <property type="component" value="Chromosome 21"/>
</dbReference>
<name>A0A836GDW4_LEIEN</name>
<dbReference type="OrthoDB" id="262994at2759"/>
<proteinExistence type="predicted"/>
<dbReference type="GeneID" id="94173428"/>
<dbReference type="Pfam" id="PF14934">
    <property type="entry name" value="TMEM254"/>
    <property type="match status" value="1"/>
</dbReference>
<feature type="region of interest" description="Disordered" evidence="1">
    <location>
        <begin position="1"/>
        <end position="21"/>
    </location>
</feature>
<dbReference type="KEGG" id="lenr:94173428"/>
<dbReference type="InterPro" id="IPR028110">
    <property type="entry name" value="TMEM254"/>
</dbReference>
<keyword evidence="2" id="KW-0812">Transmembrane</keyword>